<reference evidence="2 3" key="1">
    <citation type="submission" date="2024-02" db="EMBL/GenBank/DDBJ databases">
        <authorList>
            <person name="Chen Y."/>
            <person name="Shah S."/>
            <person name="Dougan E. K."/>
            <person name="Thang M."/>
            <person name="Chan C."/>
        </authorList>
    </citation>
    <scope>NUCLEOTIDE SEQUENCE [LARGE SCALE GENOMIC DNA]</scope>
</reference>
<organism evidence="2 3">
    <name type="scientific">Durusdinium trenchii</name>
    <dbReference type="NCBI Taxonomy" id="1381693"/>
    <lineage>
        <taxon>Eukaryota</taxon>
        <taxon>Sar</taxon>
        <taxon>Alveolata</taxon>
        <taxon>Dinophyceae</taxon>
        <taxon>Suessiales</taxon>
        <taxon>Symbiodiniaceae</taxon>
        <taxon>Durusdinium</taxon>
    </lineage>
</organism>
<evidence type="ECO:0000313" key="2">
    <source>
        <dbReference type="EMBL" id="CAK9029784.1"/>
    </source>
</evidence>
<keyword evidence="1" id="KW-0175">Coiled coil</keyword>
<proteinExistence type="predicted"/>
<keyword evidence="3" id="KW-1185">Reference proteome</keyword>
<evidence type="ECO:0000256" key="1">
    <source>
        <dbReference type="SAM" id="Coils"/>
    </source>
</evidence>
<comment type="caution">
    <text evidence="2">The sequence shown here is derived from an EMBL/GenBank/DDBJ whole genome shotgun (WGS) entry which is preliminary data.</text>
</comment>
<sequence>MDFSCRGLATTAMLQAWESMASVLLNTQARMPKTCSCISDSAQHAGLRLWKCEEAQRIFHEKASDFARAQLIMKEARTEAEEALQLRWSRPWVQEMDELGRKVRADAGRISSTEARAVSEEIGQEMSLEMQEVAEAIGSISSEHRALQKEAMLEMRSHHRALSRELAALERRVSAEARKRESDTLQMVSAEEHFAEQASEVAELAVAGQTSLA</sequence>
<dbReference type="Proteomes" id="UP001642484">
    <property type="component" value="Unassembled WGS sequence"/>
</dbReference>
<accession>A0ABP0KV00</accession>
<evidence type="ECO:0000313" key="3">
    <source>
        <dbReference type="Proteomes" id="UP001642484"/>
    </source>
</evidence>
<feature type="coiled-coil region" evidence="1">
    <location>
        <begin position="152"/>
        <end position="179"/>
    </location>
</feature>
<dbReference type="EMBL" id="CAXAMN010009780">
    <property type="protein sequence ID" value="CAK9029784.1"/>
    <property type="molecule type" value="Genomic_DNA"/>
</dbReference>
<protein>
    <submittedName>
        <fullName evidence="2">Uncharacterized protein</fullName>
    </submittedName>
</protein>
<name>A0ABP0KV00_9DINO</name>
<gene>
    <name evidence="2" type="ORF">CCMP2556_LOCUS17624</name>
</gene>